<evidence type="ECO:0000313" key="5">
    <source>
        <dbReference type="EMBL" id="HJA91838.1"/>
    </source>
</evidence>
<dbReference type="PANTHER" id="PTHR30055">
    <property type="entry name" value="HTH-TYPE TRANSCRIPTIONAL REGULATOR RUTR"/>
    <property type="match status" value="1"/>
</dbReference>
<comment type="caution">
    <text evidence="5">The sequence shown here is derived from an EMBL/GenBank/DDBJ whole genome shotgun (WGS) entry which is preliminary data.</text>
</comment>
<evidence type="ECO:0000256" key="3">
    <source>
        <dbReference type="SAM" id="Coils"/>
    </source>
</evidence>
<dbReference type="InterPro" id="IPR050109">
    <property type="entry name" value="HTH-type_TetR-like_transc_reg"/>
</dbReference>
<dbReference type="Pfam" id="PF00440">
    <property type="entry name" value="TetR_N"/>
    <property type="match status" value="1"/>
</dbReference>
<gene>
    <name evidence="5" type="ORF">H9717_01760</name>
</gene>
<dbReference type="Gene3D" id="1.10.357.10">
    <property type="entry name" value="Tetracycline Repressor, domain 2"/>
    <property type="match status" value="1"/>
</dbReference>
<protein>
    <submittedName>
        <fullName evidence="5">TetR/AcrR family transcriptional regulator</fullName>
    </submittedName>
</protein>
<accession>A0A9D2I507</accession>
<dbReference type="InterPro" id="IPR001647">
    <property type="entry name" value="HTH_TetR"/>
</dbReference>
<evidence type="ECO:0000256" key="2">
    <source>
        <dbReference type="PROSITE-ProRule" id="PRU00335"/>
    </source>
</evidence>
<reference evidence="5" key="2">
    <citation type="submission" date="2021-04" db="EMBL/GenBank/DDBJ databases">
        <authorList>
            <person name="Gilroy R."/>
        </authorList>
    </citation>
    <scope>NUCLEOTIDE SEQUENCE</scope>
    <source>
        <strain evidence="5">CHK179-7159</strain>
    </source>
</reference>
<feature type="coiled-coil region" evidence="3">
    <location>
        <begin position="115"/>
        <end position="142"/>
    </location>
</feature>
<dbReference type="PROSITE" id="PS50977">
    <property type="entry name" value="HTH_TETR_2"/>
    <property type="match status" value="1"/>
</dbReference>
<organism evidence="5 6">
    <name type="scientific">Candidatus Eisenbergiella merdipullorum</name>
    <dbReference type="NCBI Taxonomy" id="2838553"/>
    <lineage>
        <taxon>Bacteria</taxon>
        <taxon>Bacillati</taxon>
        <taxon>Bacillota</taxon>
        <taxon>Clostridia</taxon>
        <taxon>Lachnospirales</taxon>
        <taxon>Lachnospiraceae</taxon>
        <taxon>Eisenbergiella</taxon>
    </lineage>
</organism>
<feature type="DNA-binding region" description="H-T-H motif" evidence="2">
    <location>
        <begin position="33"/>
        <end position="52"/>
    </location>
</feature>
<keyword evidence="3" id="KW-0175">Coiled coil</keyword>
<dbReference type="SUPFAM" id="SSF46689">
    <property type="entry name" value="Homeodomain-like"/>
    <property type="match status" value="1"/>
</dbReference>
<sequence length="200" mass="23666">MNHKFFDVSKEKQDRIINAALLVFAQNGYRHAGTDEVVRRACISKGLLFHYFESKLGLYVFLYDYAVRFMLLELSGAVDKTESDLFVLIRLIEEASLRACRQYPCMKAFLDSVQEEDCREALQAVAQQREQYEKRLADIVKQADVRLLRPNADERRILHVMEYTFRGLTREHCRREDFLPEELFGEIFSYLRLFERLFSS</sequence>
<dbReference type="InterPro" id="IPR036271">
    <property type="entry name" value="Tet_transcr_reg_TetR-rel_C_sf"/>
</dbReference>
<proteinExistence type="predicted"/>
<dbReference type="PRINTS" id="PR00455">
    <property type="entry name" value="HTHTETR"/>
</dbReference>
<dbReference type="GO" id="GO:0000976">
    <property type="term" value="F:transcription cis-regulatory region binding"/>
    <property type="evidence" value="ECO:0007669"/>
    <property type="project" value="TreeGrafter"/>
</dbReference>
<evidence type="ECO:0000259" key="4">
    <source>
        <dbReference type="PROSITE" id="PS50977"/>
    </source>
</evidence>
<evidence type="ECO:0000313" key="6">
    <source>
        <dbReference type="Proteomes" id="UP000886858"/>
    </source>
</evidence>
<evidence type="ECO:0000256" key="1">
    <source>
        <dbReference type="ARBA" id="ARBA00023125"/>
    </source>
</evidence>
<reference evidence="5" key="1">
    <citation type="journal article" date="2021" name="PeerJ">
        <title>Extensive microbial diversity within the chicken gut microbiome revealed by metagenomics and culture.</title>
        <authorList>
            <person name="Gilroy R."/>
            <person name="Ravi A."/>
            <person name="Getino M."/>
            <person name="Pursley I."/>
            <person name="Horton D.L."/>
            <person name="Alikhan N.F."/>
            <person name="Baker D."/>
            <person name="Gharbi K."/>
            <person name="Hall N."/>
            <person name="Watson M."/>
            <person name="Adriaenssens E.M."/>
            <person name="Foster-Nyarko E."/>
            <person name="Jarju S."/>
            <person name="Secka A."/>
            <person name="Antonio M."/>
            <person name="Oren A."/>
            <person name="Chaudhuri R.R."/>
            <person name="La Ragione R."/>
            <person name="Hildebrand F."/>
            <person name="Pallen M.J."/>
        </authorList>
    </citation>
    <scope>NUCLEOTIDE SEQUENCE</scope>
    <source>
        <strain evidence="5">CHK179-7159</strain>
    </source>
</reference>
<dbReference type="GO" id="GO:0003700">
    <property type="term" value="F:DNA-binding transcription factor activity"/>
    <property type="evidence" value="ECO:0007669"/>
    <property type="project" value="TreeGrafter"/>
</dbReference>
<keyword evidence="1 2" id="KW-0238">DNA-binding</keyword>
<feature type="domain" description="HTH tetR-type" evidence="4">
    <location>
        <begin position="10"/>
        <end position="70"/>
    </location>
</feature>
<dbReference type="SUPFAM" id="SSF48498">
    <property type="entry name" value="Tetracyclin repressor-like, C-terminal domain"/>
    <property type="match status" value="1"/>
</dbReference>
<dbReference type="EMBL" id="DWYY01000023">
    <property type="protein sequence ID" value="HJA91838.1"/>
    <property type="molecule type" value="Genomic_DNA"/>
</dbReference>
<dbReference type="InterPro" id="IPR009057">
    <property type="entry name" value="Homeodomain-like_sf"/>
</dbReference>
<dbReference type="PANTHER" id="PTHR30055:SF226">
    <property type="entry name" value="HTH-TYPE TRANSCRIPTIONAL REGULATOR PKSA"/>
    <property type="match status" value="1"/>
</dbReference>
<dbReference type="Proteomes" id="UP000886858">
    <property type="component" value="Unassembled WGS sequence"/>
</dbReference>
<name>A0A9D2I507_9FIRM</name>
<dbReference type="AlphaFoldDB" id="A0A9D2I507"/>